<reference evidence="1" key="1">
    <citation type="submission" date="2021-06" db="EMBL/GenBank/DDBJ databases">
        <authorList>
            <person name="Kallberg Y."/>
            <person name="Tangrot J."/>
            <person name="Rosling A."/>
        </authorList>
    </citation>
    <scope>NUCLEOTIDE SEQUENCE</scope>
    <source>
        <strain evidence="1">CL356</strain>
    </source>
</reference>
<sequence>MMFLAFFNTAWNSSTLLLVAEDVALTVCGWQRVYGPMASLSAHLLQDYESLRVIQQPDENEQQIIQSGAMEYNALVHGHGAPQTTRPPAVAFSTFSQASLAHGYSGGASTSALGLADSSFGNMPASSVNGRLRDSAMVRMETPLQMPGITVQQLYALQQKREEEQALKTANAIATLQAKLNQRLGPEYISQRPGPGGGVKLTYAEGWKIINLANEVFGFNGWSSSVSNLSVDFIDYNQESQRYNVGVTAVVRVTLRDGTSHEDVGYGLLENCKSKGMALDKCKKEAITDALKRTLRSFGNVLGNCLYDKDYIREVIKMKVPATKFESSELHRRKEFAGESSNAAPKGPIASTSNAPRTSMPPPPPPTRTPQNTITKPGPAVTNSAAASTSSTVNKPPASTSTATRTPDSIKRQGTDESLYAFGSDDDALFEGFSVGDETGSTILNLDQPSERSIVLEKRPAAPS</sequence>
<protein>
    <submittedName>
        <fullName evidence="1">14101_t:CDS:1</fullName>
    </submittedName>
</protein>
<feature type="non-terminal residue" evidence="1">
    <location>
        <position position="464"/>
    </location>
</feature>
<proteinExistence type="predicted"/>
<gene>
    <name evidence="1" type="ORF">ACOLOM_LOCUS7250</name>
</gene>
<accession>A0ACA9MZ19</accession>
<comment type="caution">
    <text evidence="1">The sequence shown here is derived from an EMBL/GenBank/DDBJ whole genome shotgun (WGS) entry which is preliminary data.</text>
</comment>
<organism evidence="1 2">
    <name type="scientific">Acaulospora colombiana</name>
    <dbReference type="NCBI Taxonomy" id="27376"/>
    <lineage>
        <taxon>Eukaryota</taxon>
        <taxon>Fungi</taxon>
        <taxon>Fungi incertae sedis</taxon>
        <taxon>Mucoromycota</taxon>
        <taxon>Glomeromycotina</taxon>
        <taxon>Glomeromycetes</taxon>
        <taxon>Diversisporales</taxon>
        <taxon>Acaulosporaceae</taxon>
        <taxon>Acaulospora</taxon>
    </lineage>
</organism>
<keyword evidence="2" id="KW-1185">Reference proteome</keyword>
<evidence type="ECO:0000313" key="2">
    <source>
        <dbReference type="Proteomes" id="UP000789525"/>
    </source>
</evidence>
<evidence type="ECO:0000313" key="1">
    <source>
        <dbReference type="EMBL" id="CAG8618506.1"/>
    </source>
</evidence>
<name>A0ACA9MZ19_9GLOM</name>
<dbReference type="Proteomes" id="UP000789525">
    <property type="component" value="Unassembled WGS sequence"/>
</dbReference>
<dbReference type="EMBL" id="CAJVPT010016347">
    <property type="protein sequence ID" value="CAG8618506.1"/>
    <property type="molecule type" value="Genomic_DNA"/>
</dbReference>